<comment type="caution">
    <text evidence="1">The sequence shown here is derived from an EMBL/GenBank/DDBJ whole genome shotgun (WGS) entry which is preliminary data.</text>
</comment>
<evidence type="ECO:0000313" key="1">
    <source>
        <dbReference type="EMBL" id="MPM88263.1"/>
    </source>
</evidence>
<gene>
    <name evidence="1" type="ORF">SDC9_135365</name>
</gene>
<organism evidence="1">
    <name type="scientific">bioreactor metagenome</name>
    <dbReference type="NCBI Taxonomy" id="1076179"/>
    <lineage>
        <taxon>unclassified sequences</taxon>
        <taxon>metagenomes</taxon>
        <taxon>ecological metagenomes</taxon>
    </lineage>
</organism>
<dbReference type="CDD" id="cd00680">
    <property type="entry name" value="RHO_alpha_C"/>
    <property type="match status" value="1"/>
</dbReference>
<evidence type="ECO:0008006" key="2">
    <source>
        <dbReference type="Google" id="ProtNLM"/>
    </source>
</evidence>
<dbReference type="SUPFAM" id="SSF55961">
    <property type="entry name" value="Bet v1-like"/>
    <property type="match status" value="1"/>
</dbReference>
<name>A0A645DHG9_9ZZZZ</name>
<dbReference type="Gene3D" id="3.90.380.10">
    <property type="entry name" value="Naphthalene 1,2-dioxygenase Alpha Subunit, Chain A, domain 1"/>
    <property type="match status" value="1"/>
</dbReference>
<accession>A0A645DHG9</accession>
<proteinExistence type="predicted"/>
<protein>
    <recommendedName>
        <fullName evidence="2">Aromatic-ring-hydroxylating dioxygenase alpha subunit C-terminal domain-containing protein</fullName>
    </recommendedName>
</protein>
<reference evidence="1" key="1">
    <citation type="submission" date="2019-08" db="EMBL/GenBank/DDBJ databases">
        <authorList>
            <person name="Kucharzyk K."/>
            <person name="Murdoch R.W."/>
            <person name="Higgins S."/>
            <person name="Loffler F."/>
        </authorList>
    </citation>
    <scope>NUCLEOTIDE SEQUENCE</scope>
</reference>
<dbReference type="EMBL" id="VSSQ01035914">
    <property type="protein sequence ID" value="MPM88263.1"/>
    <property type="molecule type" value="Genomic_DNA"/>
</dbReference>
<sequence length="117" mass="13196">MGYSFHVQRFDPFTVDKTRVHSRAVGVCLRNSTEVGAKMMERIYADGHAFTRKVFAEDGDICRKVQAGLEQATRPAVLGLGIEDRVAHFHQAYFRCLPKASQNNEHLAPAKHELQNV</sequence>
<dbReference type="AlphaFoldDB" id="A0A645DHG9"/>